<dbReference type="Proteomes" id="UP000317180">
    <property type="component" value="Unassembled WGS sequence"/>
</dbReference>
<dbReference type="PANTHER" id="PTHR43767">
    <property type="entry name" value="LONG-CHAIN-FATTY-ACID--COA LIGASE"/>
    <property type="match status" value="1"/>
</dbReference>
<evidence type="ECO:0000313" key="4">
    <source>
        <dbReference type="EMBL" id="RNB47547.1"/>
    </source>
</evidence>
<dbReference type="GeneID" id="82812737"/>
<dbReference type="InterPro" id="IPR020845">
    <property type="entry name" value="AMP-binding_CS"/>
</dbReference>
<feature type="domain" description="AMP-dependent synthetase/ligase" evidence="1">
    <location>
        <begin position="9"/>
        <end position="377"/>
    </location>
</feature>
<accession>A0A3M8AAE1</accession>
<dbReference type="InterPro" id="IPR025110">
    <property type="entry name" value="AMP-bd_C"/>
</dbReference>
<dbReference type="Proteomes" id="UP000276178">
    <property type="component" value="Unassembled WGS sequence"/>
</dbReference>
<dbReference type="InterPro" id="IPR045851">
    <property type="entry name" value="AMP-bd_C_sf"/>
</dbReference>
<dbReference type="GO" id="GO:0016878">
    <property type="term" value="F:acid-thiol ligase activity"/>
    <property type="evidence" value="ECO:0007669"/>
    <property type="project" value="UniProtKB-ARBA"/>
</dbReference>
<dbReference type="PROSITE" id="PS00455">
    <property type="entry name" value="AMP_BINDING"/>
    <property type="match status" value="1"/>
</dbReference>
<organism evidence="4 5">
    <name type="scientific">Brevibacillus agri</name>
    <dbReference type="NCBI Taxonomy" id="51101"/>
    <lineage>
        <taxon>Bacteria</taxon>
        <taxon>Bacillati</taxon>
        <taxon>Bacillota</taxon>
        <taxon>Bacilli</taxon>
        <taxon>Bacillales</taxon>
        <taxon>Paenibacillaceae</taxon>
        <taxon>Brevibacillus</taxon>
    </lineage>
</organism>
<dbReference type="PANTHER" id="PTHR43767:SF1">
    <property type="entry name" value="NONRIBOSOMAL PEPTIDE SYNTHASE PES1 (EUROFUNG)-RELATED"/>
    <property type="match status" value="1"/>
</dbReference>
<dbReference type="AlphaFoldDB" id="A0A3M8AAE1"/>
<feature type="domain" description="AMP-binding enzyme C-terminal" evidence="2">
    <location>
        <begin position="427"/>
        <end position="505"/>
    </location>
</feature>
<proteinExistence type="predicted"/>
<gene>
    <name evidence="3" type="primary">fcs</name>
    <name evidence="3" type="ORF">BAG01nite_36870</name>
    <name evidence="4" type="ORF">EB820_24360</name>
</gene>
<reference evidence="4 5" key="1">
    <citation type="submission" date="2018-10" db="EMBL/GenBank/DDBJ databases">
        <title>Phylogenomics of Brevibacillus.</title>
        <authorList>
            <person name="Dunlap C."/>
        </authorList>
    </citation>
    <scope>NUCLEOTIDE SEQUENCE [LARGE SCALE GENOMIC DNA]</scope>
    <source>
        <strain evidence="4 5">NRRL NRS 1219</strain>
    </source>
</reference>
<dbReference type="Gene3D" id="3.30.300.30">
    <property type="match status" value="1"/>
</dbReference>
<name>A0A3M8AAE1_9BACL</name>
<dbReference type="Pfam" id="PF13193">
    <property type="entry name" value="AMP-binding_C"/>
    <property type="match status" value="1"/>
</dbReference>
<dbReference type="Pfam" id="PF00501">
    <property type="entry name" value="AMP-binding"/>
    <property type="match status" value="1"/>
</dbReference>
<comment type="caution">
    <text evidence="4">The sequence shown here is derived from an EMBL/GenBank/DDBJ whole genome shotgun (WGS) entry which is preliminary data.</text>
</comment>
<evidence type="ECO:0000313" key="5">
    <source>
        <dbReference type="Proteomes" id="UP000276178"/>
    </source>
</evidence>
<dbReference type="EMBL" id="RHHN01000093">
    <property type="protein sequence ID" value="RNB47547.1"/>
    <property type="molecule type" value="Genomic_DNA"/>
</dbReference>
<dbReference type="RefSeq" id="WP_005836141.1">
    <property type="nucleotide sequence ID" value="NZ_BJOD01000044.1"/>
</dbReference>
<keyword evidence="4" id="KW-0436">Ligase</keyword>
<sequence>MNVSALLAANGRKYPDKPALVAGEVEVTFSEWNEIASRWAYRLRQQGVEPGDRVVLMLPNCPEFAFFYIAVIRCHALVVPINARSTKEEVRYICEHAQAKALIVHEALVHAVNEWIEEEPGLIAIKTGNSQGAWVGTAAWETEEDVLTRLDEFAINPDAPDLTEDSEVSILYTSGTTGRPKGVLYTHRSLLTVAKMMAIELSIQHRSRILQLMPLSHSAPLHLFFISGLMVGATQVMALTFSPELLLSLVQKHRITHFFGAPVAYLLTMKHPEFAKYDLSSIEYWMYGGAPLSKEMATQMEQAYGRDKLACVYGLTEAGPTGTRLLHREHPDKVGSVGNRGVLFAEVEVVDENGLPVPAGTPGEVRVRGEGSMKGYYNTPEATIETLRDGWIYTGDIGRFDEDGFLWIIDRKKDVMITGGINVYPKEIEQLLERHPAIAEVAVVGLPHPEWGETVTAYLVLRPDVDANRDWLAEVRGFLSGHLADYKLPRQVAVIPQLPRNTSGKVLKHVLRDSTSEKEVELT</sequence>
<protein>
    <submittedName>
        <fullName evidence="3">Fatty-acid CoA ligase</fullName>
    </submittedName>
    <submittedName>
        <fullName evidence="4">Long-chain fatty acid--CoA ligase</fullName>
    </submittedName>
</protein>
<keyword evidence="6" id="KW-1185">Reference proteome</keyword>
<dbReference type="EMBL" id="BJOD01000044">
    <property type="protein sequence ID" value="GED27585.1"/>
    <property type="molecule type" value="Genomic_DNA"/>
</dbReference>
<dbReference type="Gene3D" id="3.40.50.12780">
    <property type="entry name" value="N-terminal domain of ligase-like"/>
    <property type="match status" value="1"/>
</dbReference>
<evidence type="ECO:0000259" key="2">
    <source>
        <dbReference type="Pfam" id="PF13193"/>
    </source>
</evidence>
<dbReference type="InterPro" id="IPR042099">
    <property type="entry name" value="ANL_N_sf"/>
</dbReference>
<evidence type="ECO:0000259" key="1">
    <source>
        <dbReference type="Pfam" id="PF00501"/>
    </source>
</evidence>
<evidence type="ECO:0000313" key="6">
    <source>
        <dbReference type="Proteomes" id="UP000317180"/>
    </source>
</evidence>
<dbReference type="InterPro" id="IPR000873">
    <property type="entry name" value="AMP-dep_synth/lig_dom"/>
</dbReference>
<dbReference type="SUPFAM" id="SSF56801">
    <property type="entry name" value="Acetyl-CoA synthetase-like"/>
    <property type="match status" value="1"/>
</dbReference>
<dbReference type="OrthoDB" id="9757771at2"/>
<dbReference type="InterPro" id="IPR050237">
    <property type="entry name" value="ATP-dep_AMP-bd_enzyme"/>
</dbReference>
<reference evidence="3 6" key="2">
    <citation type="submission" date="2019-06" db="EMBL/GenBank/DDBJ databases">
        <title>Whole genome shotgun sequence of Brevibacillus agri NBRC 15538.</title>
        <authorList>
            <person name="Hosoyama A."/>
            <person name="Uohara A."/>
            <person name="Ohji S."/>
            <person name="Ichikawa N."/>
        </authorList>
    </citation>
    <scope>NUCLEOTIDE SEQUENCE [LARGE SCALE GENOMIC DNA]</scope>
    <source>
        <strain evidence="3 6">NBRC 15538</strain>
    </source>
</reference>
<evidence type="ECO:0000313" key="3">
    <source>
        <dbReference type="EMBL" id="GED27585.1"/>
    </source>
</evidence>